<comment type="caution">
    <text evidence="1">The sequence shown here is derived from an EMBL/GenBank/DDBJ whole genome shotgun (WGS) entry which is preliminary data.</text>
</comment>
<dbReference type="EMBL" id="PEXV01000129">
    <property type="protein sequence ID" value="PIS41288.1"/>
    <property type="molecule type" value="Genomic_DNA"/>
</dbReference>
<dbReference type="Proteomes" id="UP000228711">
    <property type="component" value="Unassembled WGS sequence"/>
</dbReference>
<proteinExistence type="predicted"/>
<gene>
    <name evidence="1" type="ORF">COT25_03920</name>
</gene>
<protein>
    <recommendedName>
        <fullName evidence="3">Four helix bundle protein</fullName>
    </recommendedName>
</protein>
<dbReference type="Gene3D" id="1.20.1440.60">
    <property type="entry name" value="23S rRNA-intervening sequence"/>
    <property type="match status" value="1"/>
</dbReference>
<sequence>MLYCETLELILLAGYSSRQTKLVVVERASTKLDALKFFLQTAWELKVIDTKKYSLLASPLVEVGKMLGGWRKQLQLKTPLT</sequence>
<reference evidence="2" key="1">
    <citation type="submission" date="2017-09" db="EMBL/GenBank/DDBJ databases">
        <title>Depth-based differentiation of microbial function through sediment-hosted aquifers and enrichment of novel symbionts in the deep terrestrial subsurface.</title>
        <authorList>
            <person name="Probst A.J."/>
            <person name="Ladd B."/>
            <person name="Jarett J.K."/>
            <person name="Geller-Mcgrath D.E."/>
            <person name="Sieber C.M.K."/>
            <person name="Emerson J.B."/>
            <person name="Anantharaman K."/>
            <person name="Thomas B.C."/>
            <person name="Malmstrom R."/>
            <person name="Stieglmeier M."/>
            <person name="Klingl A."/>
            <person name="Woyke T."/>
            <person name="Ryan C.M."/>
            <person name="Banfield J.F."/>
        </authorList>
    </citation>
    <scope>NUCLEOTIDE SEQUENCE [LARGE SCALE GENOMIC DNA]</scope>
</reference>
<evidence type="ECO:0000313" key="1">
    <source>
        <dbReference type="EMBL" id="PIS41288.1"/>
    </source>
</evidence>
<dbReference type="InterPro" id="IPR055360">
    <property type="entry name" value="bAvd"/>
</dbReference>
<dbReference type="AlphaFoldDB" id="A0A2H0YS27"/>
<name>A0A2H0YS27_9BACT</name>
<evidence type="ECO:0008006" key="3">
    <source>
        <dbReference type="Google" id="ProtNLM"/>
    </source>
</evidence>
<accession>A0A2H0YS27</accession>
<evidence type="ECO:0000313" key="2">
    <source>
        <dbReference type="Proteomes" id="UP000228711"/>
    </source>
</evidence>
<organism evidence="1 2">
    <name type="scientific">Candidatus Kerfeldbacteria bacterium CG08_land_8_20_14_0_20_42_7</name>
    <dbReference type="NCBI Taxonomy" id="2014245"/>
    <lineage>
        <taxon>Bacteria</taxon>
        <taxon>Candidatus Kerfeldiibacteriota</taxon>
    </lineage>
</organism>
<dbReference type="CDD" id="cd16376">
    <property type="entry name" value="Avd_like"/>
    <property type="match status" value="1"/>
</dbReference>
<dbReference type="InterPro" id="IPR036583">
    <property type="entry name" value="23S_rRNA_IVS_sf"/>
</dbReference>